<evidence type="ECO:0000256" key="5">
    <source>
        <dbReference type="SAM" id="MobiDB-lite"/>
    </source>
</evidence>
<sequence>MALVLKLLEMYKTYAKRFTDRENHAHQSNHASSLSTKVFALSVMNGHLGLALSAFVKGGKKKHVAFEDEPTGQGQDAPSKEERELPEYEDFEDYGEMVTQIGYVALWSTLWPLAPVIVLLNNYIEARSDAFKIVVHTRRPIPVRTDTIGPWLASLSFLTWLSALPNSALVYHLRPPDHVYGEMATAMNMKDDRLPEHSGYNGIAATKELLVSAPLIALLA</sequence>
<proteinExistence type="predicted"/>
<dbReference type="GO" id="GO:0005254">
    <property type="term" value="F:chloride channel activity"/>
    <property type="evidence" value="ECO:0007669"/>
    <property type="project" value="TreeGrafter"/>
</dbReference>
<evidence type="ECO:0000256" key="1">
    <source>
        <dbReference type="ARBA" id="ARBA00004141"/>
    </source>
</evidence>
<name>A0A0C9V0N0_9AGAM</name>
<dbReference type="GO" id="GO:0016020">
    <property type="term" value="C:membrane"/>
    <property type="evidence" value="ECO:0007669"/>
    <property type="project" value="UniProtKB-SubCell"/>
</dbReference>
<dbReference type="EMBL" id="KN839910">
    <property type="protein sequence ID" value="KIJ58799.1"/>
    <property type="molecule type" value="Genomic_DNA"/>
</dbReference>
<dbReference type="HOGENOM" id="CLU_1256180_0_0_1"/>
<evidence type="ECO:0000313" key="8">
    <source>
        <dbReference type="Proteomes" id="UP000053820"/>
    </source>
</evidence>
<evidence type="ECO:0000313" key="7">
    <source>
        <dbReference type="EMBL" id="KIJ58799.1"/>
    </source>
</evidence>
<dbReference type="Proteomes" id="UP000053820">
    <property type="component" value="Unassembled WGS sequence"/>
</dbReference>
<dbReference type="Pfam" id="PF04547">
    <property type="entry name" value="Anoctamin"/>
    <property type="match status" value="2"/>
</dbReference>
<evidence type="ECO:0000256" key="4">
    <source>
        <dbReference type="ARBA" id="ARBA00023136"/>
    </source>
</evidence>
<dbReference type="InterPro" id="IPR049452">
    <property type="entry name" value="Anoctamin_TM"/>
</dbReference>
<keyword evidence="3" id="KW-1133">Transmembrane helix</keyword>
<gene>
    <name evidence="7" type="ORF">HYDPIDRAFT_33812</name>
</gene>
<dbReference type="PANTHER" id="PTHR12308">
    <property type="entry name" value="ANOCTAMIN"/>
    <property type="match status" value="1"/>
</dbReference>
<dbReference type="OrthoDB" id="296386at2759"/>
<feature type="region of interest" description="Disordered" evidence="5">
    <location>
        <begin position="66"/>
        <end position="85"/>
    </location>
</feature>
<evidence type="ECO:0000259" key="6">
    <source>
        <dbReference type="Pfam" id="PF04547"/>
    </source>
</evidence>
<evidence type="ECO:0000256" key="3">
    <source>
        <dbReference type="ARBA" id="ARBA00022989"/>
    </source>
</evidence>
<protein>
    <submittedName>
        <fullName evidence="7">Unplaced genomic scaffold scaffold_76, whole genome shotgun sequence</fullName>
    </submittedName>
</protein>
<dbReference type="PANTHER" id="PTHR12308:SF73">
    <property type="entry name" value="ANOCTAMIN"/>
    <property type="match status" value="1"/>
</dbReference>
<dbReference type="InterPro" id="IPR007632">
    <property type="entry name" value="Anoctamin"/>
</dbReference>
<keyword evidence="8" id="KW-1185">Reference proteome</keyword>
<keyword evidence="2" id="KW-0812">Transmembrane</keyword>
<dbReference type="GO" id="GO:0032541">
    <property type="term" value="C:cortical endoplasmic reticulum"/>
    <property type="evidence" value="ECO:0007669"/>
    <property type="project" value="TreeGrafter"/>
</dbReference>
<feature type="domain" description="Anoctamin transmembrane" evidence="6">
    <location>
        <begin position="4"/>
        <end position="59"/>
    </location>
</feature>
<accession>A0A0C9V0N0</accession>
<feature type="domain" description="Anoctamin transmembrane" evidence="6">
    <location>
        <begin position="65"/>
        <end position="170"/>
    </location>
</feature>
<organism evidence="7 8">
    <name type="scientific">Hydnomerulius pinastri MD-312</name>
    <dbReference type="NCBI Taxonomy" id="994086"/>
    <lineage>
        <taxon>Eukaryota</taxon>
        <taxon>Fungi</taxon>
        <taxon>Dikarya</taxon>
        <taxon>Basidiomycota</taxon>
        <taxon>Agaricomycotina</taxon>
        <taxon>Agaricomycetes</taxon>
        <taxon>Agaricomycetidae</taxon>
        <taxon>Boletales</taxon>
        <taxon>Boletales incertae sedis</taxon>
        <taxon>Leucogyrophana</taxon>
    </lineage>
</organism>
<comment type="subcellular location">
    <subcellularLocation>
        <location evidence="1">Membrane</location>
        <topology evidence="1">Multi-pass membrane protein</topology>
    </subcellularLocation>
</comment>
<evidence type="ECO:0000256" key="2">
    <source>
        <dbReference type="ARBA" id="ARBA00022692"/>
    </source>
</evidence>
<reference evidence="7 8" key="1">
    <citation type="submission" date="2014-04" db="EMBL/GenBank/DDBJ databases">
        <title>Evolutionary Origins and Diversification of the Mycorrhizal Mutualists.</title>
        <authorList>
            <consortium name="DOE Joint Genome Institute"/>
            <consortium name="Mycorrhizal Genomics Consortium"/>
            <person name="Kohler A."/>
            <person name="Kuo A."/>
            <person name="Nagy L.G."/>
            <person name="Floudas D."/>
            <person name="Copeland A."/>
            <person name="Barry K.W."/>
            <person name="Cichocki N."/>
            <person name="Veneault-Fourrey C."/>
            <person name="LaButti K."/>
            <person name="Lindquist E.A."/>
            <person name="Lipzen A."/>
            <person name="Lundell T."/>
            <person name="Morin E."/>
            <person name="Murat C."/>
            <person name="Riley R."/>
            <person name="Ohm R."/>
            <person name="Sun H."/>
            <person name="Tunlid A."/>
            <person name="Henrissat B."/>
            <person name="Grigoriev I.V."/>
            <person name="Hibbett D.S."/>
            <person name="Martin F."/>
        </authorList>
    </citation>
    <scope>NUCLEOTIDE SEQUENCE [LARGE SCALE GENOMIC DNA]</scope>
    <source>
        <strain evidence="7 8">MD-312</strain>
    </source>
</reference>
<keyword evidence="4" id="KW-0472">Membrane</keyword>
<dbReference type="AlphaFoldDB" id="A0A0C9V0N0"/>